<keyword evidence="1 3" id="KW-0378">Hydrolase</keyword>
<evidence type="ECO:0000256" key="1">
    <source>
        <dbReference type="ARBA" id="ARBA00022801"/>
    </source>
</evidence>
<sequence>MPLDPRINTYLRRLSSVAAPLELAARREAAEIGLRELHGPLEAVAAIDTWTVPGHEGHPIRVRAYIPDGAAPDAVLPALVFAHGGGWFQCSLELYDNPCRALANATQCKVLSVDYRLTPESKFPIPLEDFYAALVWVSEHADRLGIDPARIAVGGDSAGGNLAAAAAIMARDRQGPAIAHQLLCYPVVDHDFSTASYQAYGQNFFLTEEVMRYCWFTYLVNEADGASPYASPLRADLAGLPPATLLICEYDPLRDEGQAYARKLREAGVDARDHLLPGMVHACIHMLGLTPDARRLFDLAGEALARQAW</sequence>
<feature type="domain" description="Alpha/beta hydrolase fold-3" evidence="2">
    <location>
        <begin position="79"/>
        <end position="284"/>
    </location>
</feature>
<dbReference type="GO" id="GO:0106435">
    <property type="term" value="F:carboxylesterase activity"/>
    <property type="evidence" value="ECO:0007669"/>
    <property type="project" value="UniProtKB-EC"/>
</dbReference>
<gene>
    <name evidence="3" type="primary">nlhH</name>
    <name evidence="3" type="ORF">LMG3458_00780</name>
</gene>
<name>A0A6S6ZW62_9BURK</name>
<dbReference type="Gene3D" id="3.40.50.1820">
    <property type="entry name" value="alpha/beta hydrolase"/>
    <property type="match status" value="1"/>
</dbReference>
<protein>
    <submittedName>
        <fullName evidence="3">Carboxylesterase NlhH</fullName>
        <ecNumber evidence="3">3.1.1.1</ecNumber>
    </submittedName>
</protein>
<dbReference type="Pfam" id="PF07859">
    <property type="entry name" value="Abhydrolase_3"/>
    <property type="match status" value="1"/>
</dbReference>
<accession>A0A6S6ZW62</accession>
<dbReference type="AlphaFoldDB" id="A0A6S6ZW62"/>
<reference evidence="3 4" key="1">
    <citation type="submission" date="2020-04" db="EMBL/GenBank/DDBJ databases">
        <authorList>
            <person name="De Canck E."/>
        </authorList>
    </citation>
    <scope>NUCLEOTIDE SEQUENCE [LARGE SCALE GENOMIC DNA]</scope>
    <source>
        <strain evidence="3 4">LMG 3458</strain>
    </source>
</reference>
<proteinExistence type="predicted"/>
<organism evidence="3 4">
    <name type="scientific">Achromobacter deleyi</name>
    <dbReference type="NCBI Taxonomy" id="1353891"/>
    <lineage>
        <taxon>Bacteria</taxon>
        <taxon>Pseudomonadati</taxon>
        <taxon>Pseudomonadota</taxon>
        <taxon>Betaproteobacteria</taxon>
        <taxon>Burkholderiales</taxon>
        <taxon>Alcaligenaceae</taxon>
        <taxon>Achromobacter</taxon>
    </lineage>
</organism>
<dbReference type="EMBL" id="CADIJO010000002">
    <property type="protein sequence ID" value="CAB3664742.1"/>
    <property type="molecule type" value="Genomic_DNA"/>
</dbReference>
<dbReference type="RefSeq" id="WP_175191284.1">
    <property type="nucleotide sequence ID" value="NZ_CADIJO010000002.1"/>
</dbReference>
<evidence type="ECO:0000259" key="2">
    <source>
        <dbReference type="Pfam" id="PF07859"/>
    </source>
</evidence>
<dbReference type="EC" id="3.1.1.1" evidence="3"/>
<dbReference type="InterPro" id="IPR013094">
    <property type="entry name" value="AB_hydrolase_3"/>
</dbReference>
<evidence type="ECO:0000313" key="3">
    <source>
        <dbReference type="EMBL" id="CAB3664742.1"/>
    </source>
</evidence>
<dbReference type="PANTHER" id="PTHR48081:SF8">
    <property type="entry name" value="ALPHA_BETA HYDROLASE FOLD-3 DOMAIN-CONTAINING PROTEIN-RELATED"/>
    <property type="match status" value="1"/>
</dbReference>
<evidence type="ECO:0000313" key="4">
    <source>
        <dbReference type="Proteomes" id="UP000494111"/>
    </source>
</evidence>
<dbReference type="SUPFAM" id="SSF53474">
    <property type="entry name" value="alpha/beta-Hydrolases"/>
    <property type="match status" value="1"/>
</dbReference>
<dbReference type="PANTHER" id="PTHR48081">
    <property type="entry name" value="AB HYDROLASE SUPERFAMILY PROTEIN C4A8.06C"/>
    <property type="match status" value="1"/>
</dbReference>
<dbReference type="Proteomes" id="UP000494111">
    <property type="component" value="Unassembled WGS sequence"/>
</dbReference>
<dbReference type="InterPro" id="IPR029058">
    <property type="entry name" value="AB_hydrolase_fold"/>
</dbReference>
<dbReference type="InterPro" id="IPR050300">
    <property type="entry name" value="GDXG_lipolytic_enzyme"/>
</dbReference>